<evidence type="ECO:0000259" key="2">
    <source>
        <dbReference type="Pfam" id="PF25597"/>
    </source>
</evidence>
<feature type="region of interest" description="Disordered" evidence="1">
    <location>
        <begin position="670"/>
        <end position="690"/>
    </location>
</feature>
<dbReference type="InterPro" id="IPR057670">
    <property type="entry name" value="SH3_retrovirus"/>
</dbReference>
<dbReference type="Pfam" id="PF25597">
    <property type="entry name" value="SH3_retrovirus"/>
    <property type="match status" value="1"/>
</dbReference>
<feature type="region of interest" description="Disordered" evidence="1">
    <location>
        <begin position="625"/>
        <end position="645"/>
    </location>
</feature>
<feature type="compositionally biased region" description="Basic residues" evidence="1">
    <location>
        <begin position="473"/>
        <end position="495"/>
    </location>
</feature>
<feature type="region of interest" description="Disordered" evidence="1">
    <location>
        <begin position="259"/>
        <end position="291"/>
    </location>
</feature>
<evidence type="ECO:0000313" key="3">
    <source>
        <dbReference type="EMBL" id="GEU30704.1"/>
    </source>
</evidence>
<accession>A0A6L2J4U1</accession>
<dbReference type="AlphaFoldDB" id="A0A6L2J4U1"/>
<reference evidence="3" key="1">
    <citation type="journal article" date="2019" name="Sci. Rep.">
        <title>Draft genome of Tanacetum cinerariifolium, the natural source of mosquito coil.</title>
        <authorList>
            <person name="Yamashiro T."/>
            <person name="Shiraishi A."/>
            <person name="Satake H."/>
            <person name="Nakayama K."/>
        </authorList>
    </citation>
    <scope>NUCLEOTIDE SEQUENCE</scope>
</reference>
<feature type="domain" description="Retroviral polymerase SH3-like" evidence="2">
    <location>
        <begin position="123"/>
        <end position="176"/>
    </location>
</feature>
<name>A0A6L2J4U1_TANCI</name>
<organism evidence="3">
    <name type="scientific">Tanacetum cinerariifolium</name>
    <name type="common">Dalmatian daisy</name>
    <name type="synonym">Chrysanthemum cinerariifolium</name>
    <dbReference type="NCBI Taxonomy" id="118510"/>
    <lineage>
        <taxon>Eukaryota</taxon>
        <taxon>Viridiplantae</taxon>
        <taxon>Streptophyta</taxon>
        <taxon>Embryophyta</taxon>
        <taxon>Tracheophyta</taxon>
        <taxon>Spermatophyta</taxon>
        <taxon>Magnoliopsida</taxon>
        <taxon>eudicotyledons</taxon>
        <taxon>Gunneridae</taxon>
        <taxon>Pentapetalae</taxon>
        <taxon>asterids</taxon>
        <taxon>campanulids</taxon>
        <taxon>Asterales</taxon>
        <taxon>Asteraceae</taxon>
        <taxon>Asteroideae</taxon>
        <taxon>Anthemideae</taxon>
        <taxon>Anthemidinae</taxon>
        <taxon>Tanacetum</taxon>
    </lineage>
</organism>
<proteinExistence type="predicted"/>
<dbReference type="EMBL" id="BKCJ010000181">
    <property type="protein sequence ID" value="GEU30704.1"/>
    <property type="molecule type" value="Genomic_DNA"/>
</dbReference>
<protein>
    <submittedName>
        <fullName evidence="3">Integrase, catalytic region, zinc finger, CCHC-type, peptidase aspartic, catalytic</fullName>
    </submittedName>
</protein>
<sequence>MTGDRSWLMNFVKKFIGTVRFKNDHFGAIMGFGDYVIGKSVISGYTMWKDLAMISSLLGNFVTLILKLPSGSIHVMFEIQMQNGVVERQNRTLVEAAQTMLIFSKAPMFLWAEAVATTFFGALCYPTIDNEDLGKLQPTADIGIFDGYAPSRKGYQIYNKRTRRIIETIHVQFDELSEPMAPVQLNTGPLPTFLMHGHISLRLVPNPVPAAPYVPLTNKELEILFQPMFNEYLEPPHVERPVSLTTAVQVPIISAATPTSTTIDQDTHSLSHSPSSSKLQPPVSHQGDAAGSPIIKDNPFAPVNNDPFVNVFAPKPSSEASSSRDFILDANLLSEALEITPIDPAHVFVSPLLELIWEEFVQAKKTFLLNKANLSISPQKGKKMKPHVISYYRFTKLIICHLGRTHSIHQRSTSPFHLAAKDLRLGNLKFVSKGEDDEVFRIPIPNELITNNIRNIPYYNAYLEMVAKHHQKIAAKKRGKKKPATAKQLKPKHVKEKSSKPAPAPKPKVKPAKPTPSEHLKIGKVQKIRKEKSSLRIIDEDEPTQHEPEHQEATRPLPVVEGKGKAITTNEQAAQLLLDLHTPKKRSTTNQFMFQRQTPVTEEASTGPSTQPQDDVSANIVCESPSTADAETGADTDKTNRGGDTEILQIDPRKSLESRPLTEQVFMDEDQAGPDTRESRMALAGPDPEPTHDEFMANVYPNNLEDAYTIGDQFLNEKSTEDEPGKLNVEAEVVSMVTVPIYQASSSVLPLSTPVIDLSPPKPVSSTTQAPIFTATITTITTTLPLPPPPQQQSTTDLELAARMHLNRNSMLLSKSASLLITRLTISDLALQAPLKDRFRELPKADMKKFLHQRMFESGTYKSLPEHVALYEALKASMERANKDEFFAEKDKSYQAKAIMVEAYSRGRQTSNFRTRLMEECHRMLTNQADLVNPDGHRLVPDVSKLVTPGRTTRYLVSGDKGRRPALSISMLEAAQYLDFGLEELVMSHWIESEREVDYKEYKISEADFKNLHPNYFEDLYLLHLQGQLTHLSGDDKVHLFNAVNLWIRNIVVRKRVEDLQLKIESYQTKLNLIQPDWDASDFLFKEDYTIVSKPRALYRDINDQKKMMRETEVHKFSDVRLNRILDN</sequence>
<comment type="caution">
    <text evidence="3">The sequence shown here is derived from an EMBL/GenBank/DDBJ whole genome shotgun (WGS) entry which is preliminary data.</text>
</comment>
<feature type="compositionally biased region" description="Basic and acidic residues" evidence="1">
    <location>
        <begin position="531"/>
        <end position="553"/>
    </location>
</feature>
<feature type="compositionally biased region" description="Low complexity" evidence="1">
    <location>
        <begin position="259"/>
        <end position="277"/>
    </location>
</feature>
<evidence type="ECO:0000256" key="1">
    <source>
        <dbReference type="SAM" id="MobiDB-lite"/>
    </source>
</evidence>
<gene>
    <name evidence="3" type="ORF">Tci_002682</name>
</gene>
<feature type="compositionally biased region" description="Basic and acidic residues" evidence="1">
    <location>
        <begin position="635"/>
        <end position="644"/>
    </location>
</feature>
<feature type="region of interest" description="Disordered" evidence="1">
    <location>
        <begin position="473"/>
        <end position="556"/>
    </location>
</feature>